<dbReference type="EMBL" id="CP012159">
    <property type="protein sequence ID" value="AKT39935.1"/>
    <property type="molecule type" value="Genomic_DNA"/>
</dbReference>
<dbReference type="OrthoDB" id="5520915at2"/>
<evidence type="ECO:0000313" key="2">
    <source>
        <dbReference type="EMBL" id="AKT39935.1"/>
    </source>
</evidence>
<dbReference type="KEGG" id="ccro:CMC5_040860"/>
<name>A0A0K1EGD8_CHOCO</name>
<dbReference type="RefSeq" id="WP_082362636.1">
    <property type="nucleotide sequence ID" value="NZ_CP012159.1"/>
</dbReference>
<dbReference type="PROSITE" id="PS51257">
    <property type="entry name" value="PROKAR_LIPOPROTEIN"/>
    <property type="match status" value="1"/>
</dbReference>
<gene>
    <name evidence="2" type="ORF">CMC5_040860</name>
</gene>
<dbReference type="Pfam" id="PF01839">
    <property type="entry name" value="FG-GAP"/>
    <property type="match status" value="1"/>
</dbReference>
<dbReference type="Proteomes" id="UP000067626">
    <property type="component" value="Chromosome"/>
</dbReference>
<reference evidence="2 3" key="1">
    <citation type="submission" date="2015-07" db="EMBL/GenBank/DDBJ databases">
        <title>Genome analysis of myxobacterium Chondromyces crocatus Cm c5 reveals a high potential for natural compound synthesis and the genetic basis for the loss of fruiting body formation.</title>
        <authorList>
            <person name="Zaburannyi N."/>
            <person name="Bunk B."/>
            <person name="Maier J."/>
            <person name="Overmann J."/>
            <person name="Mueller R."/>
        </authorList>
    </citation>
    <scope>NUCLEOTIDE SEQUENCE [LARGE SCALE GENOMIC DNA]</scope>
    <source>
        <strain evidence="2 3">Cm c5</strain>
    </source>
</reference>
<evidence type="ECO:0000256" key="1">
    <source>
        <dbReference type="ARBA" id="ARBA00022729"/>
    </source>
</evidence>
<evidence type="ECO:0000313" key="3">
    <source>
        <dbReference type="Proteomes" id="UP000067626"/>
    </source>
</evidence>
<dbReference type="InterPro" id="IPR028994">
    <property type="entry name" value="Integrin_alpha_N"/>
</dbReference>
<dbReference type="PANTHER" id="PTHR46580">
    <property type="entry name" value="SENSOR KINASE-RELATED"/>
    <property type="match status" value="1"/>
</dbReference>
<sequence>MSRRLRRGVWLAGVVLTVAACVEFPDRSRAICGDGFLDEGEDCDGHSRSFDGKDYECDLRRCRLVCDPTDVEACREAAASQSASTSEGAPMCCPAGWGCGVDGICRSAQNQYVRGAAVEITVSQLVTADFDGDGLQDILSVSDSELAVHHFAAGSMSQALRLNVSDQVIAVGNVVRVGEEGGEDLVLAIGNGVGVLRGDPDHRFTPEMYPVPLRFDQKPLGHQQWKMVLADRGIAHDDSLDDVSVVTPNEVILLRGHGSEGGDSLGGSLHASQLPGVAELRWPIVAANIDRRTPCEELIIPLMYQGTPAVYLHSPCDPDLPSTGWMFQGASGFAGPVQVFSMKDDPAQPVVALGLRYGEGDDASTVIRVLRHQGERFEEGPCVVVSPQGQSTNEDESCVKDPVPLAIGDLDGDCIPDYVDPCQVVMSANSASSSAMCGAGAGQGSVCHAGMALNPSNFRNTQLPWTTALIQDVNGDGNSDVLAVAARSTALSFYRGTGKALLNPSSIPVGVPLGQLATGDFDGDSITDIGILEETAEGADAQVLVSFGQYLTKPGSPIRIGSVRGGSQLVTGDYRPLSAARDGMTDLAVLSVPSEDTPMPGPRREDAILTLFAGNADRLMQSTISLTDDVLKSGDVPKQIAIGRFAPDSGSDARGGELAVLALDTEGSNFEPRLWRLPLTPGGDSGGRRLEVPEARLSKQIAISSQIATQHMADGQDRLVILTPDLESPPDGNWRLYTARVVDGAWKLDDTPVFLGGRLAPGGLSVADIDGDGIGDVSLVLETGTVGNEESELQIFWGEPGGVSKSTEVTRILGCPSEAAGVTGAVWANMDDDSSLEGILLAGTAFCRIDFLNPDTSTSCPEAGQGGTRCPRPHAFSTIQGQGGEQVRPTGGGLSNHEGVEPRWTAVALGDVNGDGLPDLILGDTSSFQLFLAQPENP</sequence>
<dbReference type="STRING" id="52.CMC5_040860"/>
<accession>A0A0K1EGD8</accession>
<keyword evidence="3" id="KW-1185">Reference proteome</keyword>
<keyword evidence="1" id="KW-0732">Signal</keyword>
<protein>
    <recommendedName>
        <fullName evidence="4">VCBS repeat-containing protein</fullName>
    </recommendedName>
</protein>
<dbReference type="AlphaFoldDB" id="A0A0K1EGD8"/>
<proteinExistence type="predicted"/>
<evidence type="ECO:0008006" key="4">
    <source>
        <dbReference type="Google" id="ProtNLM"/>
    </source>
</evidence>
<dbReference type="PATRIC" id="fig|52.7.peg.4499"/>
<dbReference type="SUPFAM" id="SSF69318">
    <property type="entry name" value="Integrin alpha N-terminal domain"/>
    <property type="match status" value="2"/>
</dbReference>
<organism evidence="2 3">
    <name type="scientific">Chondromyces crocatus</name>
    <dbReference type="NCBI Taxonomy" id="52"/>
    <lineage>
        <taxon>Bacteria</taxon>
        <taxon>Pseudomonadati</taxon>
        <taxon>Myxococcota</taxon>
        <taxon>Polyangia</taxon>
        <taxon>Polyangiales</taxon>
        <taxon>Polyangiaceae</taxon>
        <taxon>Chondromyces</taxon>
    </lineage>
</organism>
<dbReference type="Pfam" id="PF13517">
    <property type="entry name" value="FG-GAP_3"/>
    <property type="match status" value="1"/>
</dbReference>
<dbReference type="InterPro" id="IPR013517">
    <property type="entry name" value="FG-GAP"/>
</dbReference>